<evidence type="ECO:0000256" key="5">
    <source>
        <dbReference type="ARBA" id="ARBA00023136"/>
    </source>
</evidence>
<feature type="region of interest" description="Disordered" evidence="6">
    <location>
        <begin position="443"/>
        <end position="463"/>
    </location>
</feature>
<dbReference type="SUPFAM" id="SSF103473">
    <property type="entry name" value="MFS general substrate transporter"/>
    <property type="match status" value="1"/>
</dbReference>
<dbReference type="Pfam" id="PF07690">
    <property type="entry name" value="MFS_1"/>
    <property type="match status" value="1"/>
</dbReference>
<evidence type="ECO:0000256" key="6">
    <source>
        <dbReference type="SAM" id="MobiDB-lite"/>
    </source>
</evidence>
<sequence>MATRFFASLSRPGLWPGLLFERMRRLLTLPPGDLLRDAIYRRLWTSILISSLGGQITMLALPLTAAVLLNASPTQMGLLTSMEIAPFVLFSLPGGVWLDRVRKLPVYIFGEAFLGLAVATVPLAAWMGWLTMTWLYVVGFVLGTVYTIAGSASQIVLTQVVSRDRLVEAHAKNALASSGAEVAGPGVAGVLIKLLGAPMALAVDAVLVLFSALILRGIKVQEQLTPSGQADFWRDLKAGVQFVRERALLVSLACTVGSWQLCYNAAQVVQILFATRSLGLSAQEVGLSYVALGAGTVLASVFGHRISAKVGPGPCLVLGVASSGFGWLLLGLMPANAWGVAAFAFMLFMFGVGAVLIFINFLSLRQAVTPAPMLGRMTSTMRWLILIPAGPGALLGGWLGEHVGLRSSLLFAGVGALCLALIAWRHPVIRDVRELPKAEDLEDQNPQGVAGASGLALDLGPNK</sequence>
<feature type="transmembrane region" description="Helical" evidence="7">
    <location>
        <begin position="341"/>
        <end position="362"/>
    </location>
</feature>
<dbReference type="EMBL" id="POSP01000001">
    <property type="protein sequence ID" value="PND40189.1"/>
    <property type="molecule type" value="Genomic_DNA"/>
</dbReference>
<evidence type="ECO:0000256" key="7">
    <source>
        <dbReference type="SAM" id="Phobius"/>
    </source>
</evidence>
<dbReference type="GO" id="GO:0005886">
    <property type="term" value="C:plasma membrane"/>
    <property type="evidence" value="ECO:0007669"/>
    <property type="project" value="UniProtKB-SubCell"/>
</dbReference>
<feature type="transmembrane region" description="Helical" evidence="7">
    <location>
        <begin position="247"/>
        <end position="266"/>
    </location>
</feature>
<feature type="transmembrane region" description="Helical" evidence="7">
    <location>
        <begin position="76"/>
        <end position="98"/>
    </location>
</feature>
<dbReference type="Proteomes" id="UP000235916">
    <property type="component" value="Unassembled WGS sequence"/>
</dbReference>
<feature type="transmembrane region" description="Helical" evidence="7">
    <location>
        <begin position="134"/>
        <end position="157"/>
    </location>
</feature>
<feature type="transmembrane region" description="Helical" evidence="7">
    <location>
        <begin position="383"/>
        <end position="399"/>
    </location>
</feature>
<dbReference type="CDD" id="cd06173">
    <property type="entry name" value="MFS_MefA_like"/>
    <property type="match status" value="1"/>
</dbReference>
<accession>A0A2N8L3B2</accession>
<dbReference type="OrthoDB" id="9815525at2"/>
<dbReference type="GO" id="GO:0022857">
    <property type="term" value="F:transmembrane transporter activity"/>
    <property type="evidence" value="ECO:0007669"/>
    <property type="project" value="InterPro"/>
</dbReference>
<evidence type="ECO:0000256" key="3">
    <source>
        <dbReference type="ARBA" id="ARBA00022692"/>
    </source>
</evidence>
<keyword evidence="4 7" id="KW-1133">Transmembrane helix</keyword>
<protein>
    <submittedName>
        <fullName evidence="8">MFS transporter</fullName>
    </submittedName>
</protein>
<comment type="caution">
    <text evidence="8">The sequence shown here is derived from an EMBL/GenBank/DDBJ whole genome shotgun (WGS) entry which is preliminary data.</text>
</comment>
<evidence type="ECO:0000256" key="2">
    <source>
        <dbReference type="ARBA" id="ARBA00022475"/>
    </source>
</evidence>
<evidence type="ECO:0000256" key="1">
    <source>
        <dbReference type="ARBA" id="ARBA00004651"/>
    </source>
</evidence>
<reference evidence="8 9" key="1">
    <citation type="submission" date="2018-01" db="EMBL/GenBank/DDBJ databases">
        <title>Draft genome sequence of Paucibacter aquatile CR182 isolated from freshwater of the Nakdong River.</title>
        <authorList>
            <person name="Choi A."/>
            <person name="Chung E.J."/>
        </authorList>
    </citation>
    <scope>NUCLEOTIDE SEQUENCE [LARGE SCALE GENOMIC DNA]</scope>
    <source>
        <strain evidence="8 9">CR182</strain>
    </source>
</reference>
<feature type="transmembrane region" description="Helical" evidence="7">
    <location>
        <begin position="195"/>
        <end position="215"/>
    </location>
</feature>
<evidence type="ECO:0000313" key="9">
    <source>
        <dbReference type="Proteomes" id="UP000235916"/>
    </source>
</evidence>
<feature type="transmembrane region" description="Helical" evidence="7">
    <location>
        <begin position="315"/>
        <end position="335"/>
    </location>
</feature>
<evidence type="ECO:0000313" key="8">
    <source>
        <dbReference type="EMBL" id="PND40189.1"/>
    </source>
</evidence>
<organism evidence="8 9">
    <name type="scientific">Kinneretia aquatilis</name>
    <dbReference type="NCBI Taxonomy" id="2070761"/>
    <lineage>
        <taxon>Bacteria</taxon>
        <taxon>Pseudomonadati</taxon>
        <taxon>Pseudomonadota</taxon>
        <taxon>Betaproteobacteria</taxon>
        <taxon>Burkholderiales</taxon>
        <taxon>Sphaerotilaceae</taxon>
        <taxon>Roseateles</taxon>
    </lineage>
</organism>
<keyword evidence="3 7" id="KW-0812">Transmembrane</keyword>
<dbReference type="Gene3D" id="1.20.1250.20">
    <property type="entry name" value="MFS general substrate transporter like domains"/>
    <property type="match status" value="1"/>
</dbReference>
<gene>
    <name evidence="8" type="ORF">C1O66_02055</name>
</gene>
<proteinExistence type="predicted"/>
<feature type="transmembrane region" description="Helical" evidence="7">
    <location>
        <begin position="43"/>
        <end position="69"/>
    </location>
</feature>
<feature type="transmembrane region" description="Helical" evidence="7">
    <location>
        <begin position="104"/>
        <end position="127"/>
    </location>
</feature>
<dbReference type="PANTHER" id="PTHR23513:SF6">
    <property type="entry name" value="MAJOR FACILITATOR SUPERFAMILY ASSOCIATED DOMAIN-CONTAINING PROTEIN"/>
    <property type="match status" value="1"/>
</dbReference>
<dbReference type="RefSeq" id="WP_102766323.1">
    <property type="nucleotide sequence ID" value="NZ_POSP01000001.1"/>
</dbReference>
<feature type="transmembrane region" description="Helical" evidence="7">
    <location>
        <begin position="405"/>
        <end position="424"/>
    </location>
</feature>
<dbReference type="PANTHER" id="PTHR23513">
    <property type="entry name" value="INTEGRAL MEMBRANE EFFLUX PROTEIN-RELATED"/>
    <property type="match status" value="1"/>
</dbReference>
<feature type="transmembrane region" description="Helical" evidence="7">
    <location>
        <begin position="286"/>
        <end position="303"/>
    </location>
</feature>
<dbReference type="AlphaFoldDB" id="A0A2N8L3B2"/>
<evidence type="ECO:0000256" key="4">
    <source>
        <dbReference type="ARBA" id="ARBA00022989"/>
    </source>
</evidence>
<name>A0A2N8L3B2_9BURK</name>
<keyword evidence="5 7" id="KW-0472">Membrane</keyword>
<keyword evidence="9" id="KW-1185">Reference proteome</keyword>
<dbReference type="InterPro" id="IPR036259">
    <property type="entry name" value="MFS_trans_sf"/>
</dbReference>
<comment type="subcellular location">
    <subcellularLocation>
        <location evidence="1">Cell membrane</location>
        <topology evidence="1">Multi-pass membrane protein</topology>
    </subcellularLocation>
</comment>
<dbReference type="InterPro" id="IPR011701">
    <property type="entry name" value="MFS"/>
</dbReference>
<keyword evidence="2" id="KW-1003">Cell membrane</keyword>